<keyword evidence="7" id="KW-1185">Reference proteome</keyword>
<dbReference type="Proteomes" id="UP000030742">
    <property type="component" value="Unassembled WGS sequence"/>
</dbReference>
<evidence type="ECO:0000313" key="8">
    <source>
        <dbReference type="Proteomes" id="UP000030742"/>
    </source>
</evidence>
<dbReference type="AlphaFoldDB" id="N6TEV8"/>
<dbReference type="EMBL" id="KB740984">
    <property type="protein sequence ID" value="ENN76303.1"/>
    <property type="molecule type" value="Genomic_DNA"/>
</dbReference>
<evidence type="ECO:0000313" key="4">
    <source>
        <dbReference type="EMBL" id="ENN76303.1"/>
    </source>
</evidence>
<evidence type="ECO:0000256" key="2">
    <source>
        <dbReference type="SAM" id="Coils"/>
    </source>
</evidence>
<dbReference type="InterPro" id="IPR009428">
    <property type="entry name" value="ICAT_dom"/>
</dbReference>
<feature type="coiled-coil region" evidence="2">
    <location>
        <begin position="6"/>
        <end position="59"/>
    </location>
</feature>
<name>N6TEV8_DENPD</name>
<accession>N6TEV8</accession>
<dbReference type="Gene3D" id="1.10.10.490">
    <property type="entry name" value="Beta-catenin-interacting ICAT"/>
    <property type="match status" value="1"/>
</dbReference>
<dbReference type="OrthoDB" id="10262856at2759"/>
<keyword evidence="2" id="KW-0175">Coiled coil</keyword>
<sequence>MSSHGQGETEKLKHNVEKQLDRLMEQLSDLEACKESMEASDYEEIKEETMDQLKELNASLLKLVNGDISLVNSIGALQLATQAAISQAFKTPEVIRLFGRREPKQLRERLETVEEQLKFNKISVEARDRQKGEILTALRQLNEQLTRDELQFLEQHSQQFAAFKNVEFLELNEQQ</sequence>
<dbReference type="EnsemblMetazoa" id="XM_019906020.1">
    <property type="protein sequence ID" value="XP_019761579.1"/>
    <property type="gene ID" value="LOC109538665"/>
</dbReference>
<proteinExistence type="inferred from homology"/>
<dbReference type="InterPro" id="IPR036911">
    <property type="entry name" value="ICAT_sf"/>
</dbReference>
<dbReference type="EMBL" id="KB631899">
    <property type="protein sequence ID" value="ERL86949.1"/>
    <property type="molecule type" value="Genomic_DNA"/>
</dbReference>
<dbReference type="Pfam" id="PF06384">
    <property type="entry name" value="ICAT"/>
    <property type="match status" value="1"/>
</dbReference>
<evidence type="ECO:0000313" key="7">
    <source>
        <dbReference type="Proteomes" id="UP000019118"/>
    </source>
</evidence>
<dbReference type="HOGENOM" id="CLU_091171_0_0_1"/>
<evidence type="ECO:0000256" key="1">
    <source>
        <dbReference type="ARBA" id="ARBA00006505"/>
    </source>
</evidence>
<dbReference type="OMA" id="TKMMAGN"/>
<evidence type="ECO:0000313" key="6">
    <source>
        <dbReference type="EnsemblMetazoa" id="XP_019761579.1"/>
    </source>
</evidence>
<feature type="domain" description="Beta-catenin-interacting ICAT" evidence="3">
    <location>
        <begin position="115"/>
        <end position="167"/>
    </location>
</feature>
<dbReference type="GO" id="GO:0008013">
    <property type="term" value="F:beta-catenin binding"/>
    <property type="evidence" value="ECO:0007669"/>
    <property type="project" value="InterPro"/>
</dbReference>
<reference evidence="6" key="2">
    <citation type="submission" date="2024-08" db="UniProtKB">
        <authorList>
            <consortium name="EnsemblMetazoa"/>
        </authorList>
    </citation>
    <scope>IDENTIFICATION</scope>
</reference>
<organism evidence="4">
    <name type="scientific">Dendroctonus ponderosae</name>
    <name type="common">Mountain pine beetle</name>
    <dbReference type="NCBI Taxonomy" id="77166"/>
    <lineage>
        <taxon>Eukaryota</taxon>
        <taxon>Metazoa</taxon>
        <taxon>Ecdysozoa</taxon>
        <taxon>Arthropoda</taxon>
        <taxon>Hexapoda</taxon>
        <taxon>Insecta</taxon>
        <taxon>Pterygota</taxon>
        <taxon>Neoptera</taxon>
        <taxon>Endopterygota</taxon>
        <taxon>Coleoptera</taxon>
        <taxon>Polyphaga</taxon>
        <taxon>Cucujiformia</taxon>
        <taxon>Curculionidae</taxon>
        <taxon>Scolytinae</taxon>
        <taxon>Dendroctonus</taxon>
    </lineage>
</organism>
<dbReference type="PANTHER" id="PTHR16505:SF8">
    <property type="entry name" value="PROTEIN LZIC"/>
    <property type="match status" value="1"/>
</dbReference>
<comment type="similarity">
    <text evidence="1">Belongs to the CTNNBIP1 family.</text>
</comment>
<protein>
    <recommendedName>
        <fullName evidence="3">Beta-catenin-interacting ICAT domain-containing protein</fullName>
    </recommendedName>
</protein>
<dbReference type="Proteomes" id="UP000019118">
    <property type="component" value="Unassembled WGS sequence"/>
</dbReference>
<evidence type="ECO:0000313" key="5">
    <source>
        <dbReference type="EMBL" id="ERL86949.1"/>
    </source>
</evidence>
<reference evidence="7 8" key="1">
    <citation type="journal article" date="2013" name="Genome Biol.">
        <title>Draft genome of the mountain pine beetle, Dendroctonus ponderosae Hopkins, a major forest pest.</title>
        <authorList>
            <person name="Keeling C.I."/>
            <person name="Yuen M.M."/>
            <person name="Liao N.Y."/>
            <person name="Docking T.R."/>
            <person name="Chan S.K."/>
            <person name="Taylor G.A."/>
            <person name="Palmquist D.L."/>
            <person name="Jackman S.D."/>
            <person name="Nguyen A."/>
            <person name="Li M."/>
            <person name="Henderson H."/>
            <person name="Janes J.K."/>
            <person name="Zhao Y."/>
            <person name="Pandoh P."/>
            <person name="Moore R."/>
            <person name="Sperling F.A."/>
            <person name="Huber D.P."/>
            <person name="Birol I."/>
            <person name="Jones S.J."/>
            <person name="Bohlmann J."/>
        </authorList>
    </citation>
    <scope>NUCLEOTIDE SEQUENCE</scope>
</reference>
<dbReference type="KEGG" id="dpa:109538665"/>
<dbReference type="SUPFAM" id="SSF81730">
    <property type="entry name" value="beta-catenin-interacting protein ICAT"/>
    <property type="match status" value="1"/>
</dbReference>
<dbReference type="InterPro" id="IPR040065">
    <property type="entry name" value="LZIC"/>
</dbReference>
<gene>
    <name evidence="6" type="primary">109538665</name>
    <name evidence="5" type="ORF">D910_04352</name>
    <name evidence="4" type="ORF">YQE_07266</name>
</gene>
<dbReference type="PANTHER" id="PTHR16505">
    <property type="entry name" value="PROTEIN LZIC"/>
    <property type="match status" value="1"/>
</dbReference>
<feature type="non-terminal residue" evidence="4">
    <location>
        <position position="1"/>
    </location>
</feature>
<evidence type="ECO:0000259" key="3">
    <source>
        <dbReference type="Pfam" id="PF06384"/>
    </source>
</evidence>
<dbReference type="STRING" id="77166.N6TEV8"/>